<proteinExistence type="predicted"/>
<evidence type="ECO:0000313" key="1">
    <source>
        <dbReference type="EMBL" id="KAF2735510.1"/>
    </source>
</evidence>
<comment type="caution">
    <text evidence="1">The sequence shown here is derived from an EMBL/GenBank/DDBJ whole genome shotgun (WGS) entry which is preliminary data.</text>
</comment>
<keyword evidence="2" id="KW-1185">Reference proteome</keyword>
<dbReference type="AlphaFoldDB" id="A0A9P4V4M8"/>
<gene>
    <name evidence="1" type="ORF">EJ04DRAFT_196127</name>
</gene>
<protein>
    <submittedName>
        <fullName evidence="1">Uncharacterized protein</fullName>
    </submittedName>
</protein>
<dbReference type="Proteomes" id="UP000799444">
    <property type="component" value="Unassembled WGS sequence"/>
</dbReference>
<dbReference type="EMBL" id="ML996135">
    <property type="protein sequence ID" value="KAF2735510.1"/>
    <property type="molecule type" value="Genomic_DNA"/>
</dbReference>
<evidence type="ECO:0000313" key="2">
    <source>
        <dbReference type="Proteomes" id="UP000799444"/>
    </source>
</evidence>
<organism evidence="1 2">
    <name type="scientific">Polyplosphaeria fusca</name>
    <dbReference type="NCBI Taxonomy" id="682080"/>
    <lineage>
        <taxon>Eukaryota</taxon>
        <taxon>Fungi</taxon>
        <taxon>Dikarya</taxon>
        <taxon>Ascomycota</taxon>
        <taxon>Pezizomycotina</taxon>
        <taxon>Dothideomycetes</taxon>
        <taxon>Pleosporomycetidae</taxon>
        <taxon>Pleosporales</taxon>
        <taxon>Tetraplosphaeriaceae</taxon>
        <taxon>Polyplosphaeria</taxon>
    </lineage>
</organism>
<name>A0A9P4V4M8_9PLEO</name>
<accession>A0A9P4V4M8</accession>
<sequence>MLLDVAVIFGRTCTVMRARVVRCQADRITVKAYQGGDEAVNVTIWHGEWWRRTGLGVMECSILVWISGLRAVPSKEGTTLQRTAYNVHMCWSPLPLQRGVPVSNPRVRGMMRQRRCSGRMTRTVPVKPLANERCDEERCGVHACWPGATLTAHCLQSGGVGPKLVLRNGTSLRTGVRRAVGMAPFQKDSDVVTSSRLCLSRTGLC</sequence>
<reference evidence="1" key="1">
    <citation type="journal article" date="2020" name="Stud. Mycol.">
        <title>101 Dothideomycetes genomes: a test case for predicting lifestyles and emergence of pathogens.</title>
        <authorList>
            <person name="Haridas S."/>
            <person name="Albert R."/>
            <person name="Binder M."/>
            <person name="Bloem J."/>
            <person name="Labutti K."/>
            <person name="Salamov A."/>
            <person name="Andreopoulos B."/>
            <person name="Baker S."/>
            <person name="Barry K."/>
            <person name="Bills G."/>
            <person name="Bluhm B."/>
            <person name="Cannon C."/>
            <person name="Castanera R."/>
            <person name="Culley D."/>
            <person name="Daum C."/>
            <person name="Ezra D."/>
            <person name="Gonzalez J."/>
            <person name="Henrissat B."/>
            <person name="Kuo A."/>
            <person name="Liang C."/>
            <person name="Lipzen A."/>
            <person name="Lutzoni F."/>
            <person name="Magnuson J."/>
            <person name="Mondo S."/>
            <person name="Nolan M."/>
            <person name="Ohm R."/>
            <person name="Pangilinan J."/>
            <person name="Park H.-J."/>
            <person name="Ramirez L."/>
            <person name="Alfaro M."/>
            <person name="Sun H."/>
            <person name="Tritt A."/>
            <person name="Yoshinaga Y."/>
            <person name="Zwiers L.-H."/>
            <person name="Turgeon B."/>
            <person name="Goodwin S."/>
            <person name="Spatafora J."/>
            <person name="Crous P."/>
            <person name="Grigoriev I."/>
        </authorList>
    </citation>
    <scope>NUCLEOTIDE SEQUENCE</scope>
    <source>
        <strain evidence="1">CBS 125425</strain>
    </source>
</reference>